<feature type="compositionally biased region" description="Basic and acidic residues" evidence="1">
    <location>
        <begin position="53"/>
        <end position="62"/>
    </location>
</feature>
<gene>
    <name evidence="2" type="ORF">SMN809_LOCUS35943</name>
</gene>
<dbReference type="Proteomes" id="UP000676336">
    <property type="component" value="Unassembled WGS sequence"/>
</dbReference>
<feature type="compositionally biased region" description="Polar residues" evidence="1">
    <location>
        <begin position="38"/>
        <end position="52"/>
    </location>
</feature>
<name>A0A8S2Y454_9BILA</name>
<feature type="non-terminal residue" evidence="2">
    <location>
        <position position="80"/>
    </location>
</feature>
<sequence length="80" mass="8741">EITSFLREVYDTLPKLSSIPPAGVNARQQQTQRTNNQGVNVPTNLVETSSTLTDKRSTDRMRMGSVVSQISNRSSASISS</sequence>
<protein>
    <submittedName>
        <fullName evidence="2">Uncharacterized protein</fullName>
    </submittedName>
</protein>
<proteinExistence type="predicted"/>
<feature type="region of interest" description="Disordered" evidence="1">
    <location>
        <begin position="20"/>
        <end position="80"/>
    </location>
</feature>
<evidence type="ECO:0000256" key="1">
    <source>
        <dbReference type="SAM" id="MobiDB-lite"/>
    </source>
</evidence>
<dbReference type="AlphaFoldDB" id="A0A8S2Y454"/>
<evidence type="ECO:0000313" key="3">
    <source>
        <dbReference type="Proteomes" id="UP000676336"/>
    </source>
</evidence>
<feature type="compositionally biased region" description="Low complexity" evidence="1">
    <location>
        <begin position="65"/>
        <end position="80"/>
    </location>
</feature>
<accession>A0A8S2Y454</accession>
<reference evidence="2" key="1">
    <citation type="submission" date="2021-02" db="EMBL/GenBank/DDBJ databases">
        <authorList>
            <person name="Nowell W R."/>
        </authorList>
    </citation>
    <scope>NUCLEOTIDE SEQUENCE</scope>
</reference>
<dbReference type="EMBL" id="CAJOBI010087082">
    <property type="protein sequence ID" value="CAF4524227.1"/>
    <property type="molecule type" value="Genomic_DNA"/>
</dbReference>
<organism evidence="2 3">
    <name type="scientific">Rotaria magnacalcarata</name>
    <dbReference type="NCBI Taxonomy" id="392030"/>
    <lineage>
        <taxon>Eukaryota</taxon>
        <taxon>Metazoa</taxon>
        <taxon>Spiralia</taxon>
        <taxon>Gnathifera</taxon>
        <taxon>Rotifera</taxon>
        <taxon>Eurotatoria</taxon>
        <taxon>Bdelloidea</taxon>
        <taxon>Philodinida</taxon>
        <taxon>Philodinidae</taxon>
        <taxon>Rotaria</taxon>
    </lineage>
</organism>
<feature type="compositionally biased region" description="Low complexity" evidence="1">
    <location>
        <begin position="27"/>
        <end position="37"/>
    </location>
</feature>
<evidence type="ECO:0000313" key="2">
    <source>
        <dbReference type="EMBL" id="CAF4524227.1"/>
    </source>
</evidence>
<feature type="non-terminal residue" evidence="2">
    <location>
        <position position="1"/>
    </location>
</feature>
<comment type="caution">
    <text evidence="2">The sequence shown here is derived from an EMBL/GenBank/DDBJ whole genome shotgun (WGS) entry which is preliminary data.</text>
</comment>